<organism evidence="1 2">
    <name type="scientific">Lithospermum erythrorhizon</name>
    <name type="common">Purple gromwell</name>
    <name type="synonym">Lithospermum officinale var. erythrorhizon</name>
    <dbReference type="NCBI Taxonomy" id="34254"/>
    <lineage>
        <taxon>Eukaryota</taxon>
        <taxon>Viridiplantae</taxon>
        <taxon>Streptophyta</taxon>
        <taxon>Embryophyta</taxon>
        <taxon>Tracheophyta</taxon>
        <taxon>Spermatophyta</taxon>
        <taxon>Magnoliopsida</taxon>
        <taxon>eudicotyledons</taxon>
        <taxon>Gunneridae</taxon>
        <taxon>Pentapetalae</taxon>
        <taxon>asterids</taxon>
        <taxon>lamiids</taxon>
        <taxon>Boraginales</taxon>
        <taxon>Boraginaceae</taxon>
        <taxon>Boraginoideae</taxon>
        <taxon>Lithospermeae</taxon>
        <taxon>Lithospermum</taxon>
    </lineage>
</organism>
<dbReference type="PANTHER" id="PTHR11439">
    <property type="entry name" value="GAG-POL-RELATED RETROTRANSPOSON"/>
    <property type="match status" value="1"/>
</dbReference>
<dbReference type="PANTHER" id="PTHR11439:SF498">
    <property type="entry name" value="DNAK FAMILY PROTEIN"/>
    <property type="match status" value="1"/>
</dbReference>
<sequence>MHSTSGFGLILHGDMKLSLQAYSDSDWASCPTTRRSTTGYVITLDNSPISWKSKKQSTVSRSSAEVEYRAMTQAFSEVTWLVRLLADLGVKDLCRVTLNCDNNLTLHIAQNSVFHERTKHIDIDCHFRRDKVLEGLLILSHLPTNEQVGDILTKILPSHQHEYIVSKLGLLRSSQSPTCGGVMSTSNATWDPA</sequence>
<dbReference type="AlphaFoldDB" id="A0AAV3P6A6"/>
<evidence type="ECO:0000313" key="1">
    <source>
        <dbReference type="EMBL" id="GAA0147130.1"/>
    </source>
</evidence>
<keyword evidence="1" id="KW-0812">Transmembrane</keyword>
<evidence type="ECO:0000313" key="2">
    <source>
        <dbReference type="Proteomes" id="UP001454036"/>
    </source>
</evidence>
<keyword evidence="1" id="KW-0472">Membrane</keyword>
<protein>
    <submittedName>
        <fullName evidence="1">Transmembrane signal receptor</fullName>
    </submittedName>
</protein>
<keyword evidence="2" id="KW-1185">Reference proteome</keyword>
<keyword evidence="1" id="KW-0675">Receptor</keyword>
<comment type="caution">
    <text evidence="1">The sequence shown here is derived from an EMBL/GenBank/DDBJ whole genome shotgun (WGS) entry which is preliminary data.</text>
</comment>
<accession>A0AAV3P6A6</accession>
<gene>
    <name evidence="1" type="ORF">LIER_36455</name>
</gene>
<dbReference type="CDD" id="cd09272">
    <property type="entry name" value="RNase_HI_RT_Ty1"/>
    <property type="match status" value="1"/>
</dbReference>
<dbReference type="EMBL" id="BAABME010016709">
    <property type="protein sequence ID" value="GAA0147130.1"/>
    <property type="molecule type" value="Genomic_DNA"/>
</dbReference>
<name>A0AAV3P6A6_LITER</name>
<reference evidence="1 2" key="1">
    <citation type="submission" date="2024-01" db="EMBL/GenBank/DDBJ databases">
        <title>The complete chloroplast genome sequence of Lithospermum erythrorhizon: insights into the phylogenetic relationship among Boraginaceae species and the maternal lineages of purple gromwells.</title>
        <authorList>
            <person name="Okada T."/>
            <person name="Watanabe K."/>
        </authorList>
    </citation>
    <scope>NUCLEOTIDE SEQUENCE [LARGE SCALE GENOMIC DNA]</scope>
</reference>
<proteinExistence type="predicted"/>
<dbReference type="Proteomes" id="UP001454036">
    <property type="component" value="Unassembled WGS sequence"/>
</dbReference>